<dbReference type="Pfam" id="PF01607">
    <property type="entry name" value="CBM_14"/>
    <property type="match status" value="1"/>
</dbReference>
<feature type="non-terminal residue" evidence="3">
    <location>
        <position position="179"/>
    </location>
</feature>
<keyword evidence="1" id="KW-1133">Transmembrane helix</keyword>
<organism evidence="3 4">
    <name type="scientific">Rotaria magnacalcarata</name>
    <dbReference type="NCBI Taxonomy" id="392030"/>
    <lineage>
        <taxon>Eukaryota</taxon>
        <taxon>Metazoa</taxon>
        <taxon>Spiralia</taxon>
        <taxon>Gnathifera</taxon>
        <taxon>Rotifera</taxon>
        <taxon>Eurotatoria</taxon>
        <taxon>Bdelloidea</taxon>
        <taxon>Philodinida</taxon>
        <taxon>Philodinidae</taxon>
        <taxon>Rotaria</taxon>
    </lineage>
</organism>
<dbReference type="InterPro" id="IPR002557">
    <property type="entry name" value="Chitin-bd_dom"/>
</dbReference>
<feature type="domain" description="Chitin-binding type-2" evidence="2">
    <location>
        <begin position="89"/>
        <end position="145"/>
    </location>
</feature>
<evidence type="ECO:0000313" key="3">
    <source>
        <dbReference type="EMBL" id="CAF5153363.1"/>
    </source>
</evidence>
<reference evidence="3" key="1">
    <citation type="submission" date="2021-02" db="EMBL/GenBank/DDBJ databases">
        <authorList>
            <person name="Nowell W R."/>
        </authorList>
    </citation>
    <scope>NUCLEOTIDE SEQUENCE</scope>
</reference>
<feature type="transmembrane region" description="Helical" evidence="1">
    <location>
        <begin position="49"/>
        <end position="71"/>
    </location>
</feature>
<accession>A0A8S3G565</accession>
<comment type="caution">
    <text evidence="3">The sequence shown here is derived from an EMBL/GenBank/DDBJ whole genome shotgun (WGS) entry which is preliminary data.</text>
</comment>
<dbReference type="SUPFAM" id="SSF57625">
    <property type="entry name" value="Invertebrate chitin-binding proteins"/>
    <property type="match status" value="1"/>
</dbReference>
<proteinExistence type="predicted"/>
<dbReference type="GO" id="GO:0008061">
    <property type="term" value="F:chitin binding"/>
    <property type="evidence" value="ECO:0007669"/>
    <property type="project" value="InterPro"/>
</dbReference>
<dbReference type="EMBL" id="CAJOBH010259433">
    <property type="protein sequence ID" value="CAF5153363.1"/>
    <property type="molecule type" value="Genomic_DNA"/>
</dbReference>
<name>A0A8S3G565_9BILA</name>
<dbReference type="SMART" id="SM00494">
    <property type="entry name" value="ChtBD2"/>
    <property type="match status" value="1"/>
</dbReference>
<gene>
    <name evidence="3" type="ORF">BYL167_LOCUS72793</name>
</gene>
<dbReference type="PROSITE" id="PS50940">
    <property type="entry name" value="CHIT_BIND_II"/>
    <property type="match status" value="1"/>
</dbReference>
<protein>
    <recommendedName>
        <fullName evidence="2">Chitin-binding type-2 domain-containing protein</fullName>
    </recommendedName>
</protein>
<dbReference type="GO" id="GO:0005576">
    <property type="term" value="C:extracellular region"/>
    <property type="evidence" value="ECO:0007669"/>
    <property type="project" value="InterPro"/>
</dbReference>
<dbReference type="AlphaFoldDB" id="A0A8S3G565"/>
<dbReference type="InterPro" id="IPR036508">
    <property type="entry name" value="Chitin-bd_dom_sf"/>
</dbReference>
<feature type="non-terminal residue" evidence="3">
    <location>
        <position position="1"/>
    </location>
</feature>
<evidence type="ECO:0000313" key="4">
    <source>
        <dbReference type="Proteomes" id="UP000681967"/>
    </source>
</evidence>
<evidence type="ECO:0000256" key="1">
    <source>
        <dbReference type="SAM" id="Phobius"/>
    </source>
</evidence>
<keyword evidence="1" id="KW-0472">Membrane</keyword>
<keyword evidence="1" id="KW-0812">Transmembrane</keyword>
<dbReference type="Gene3D" id="2.170.140.10">
    <property type="entry name" value="Chitin binding domain"/>
    <property type="match status" value="1"/>
</dbReference>
<dbReference type="Proteomes" id="UP000681967">
    <property type="component" value="Unassembled WGS sequence"/>
</dbReference>
<sequence>GTAWDPVKKNCGWENTVECKKGLRKWDQITDIRGGEEKKMRFIESQIEFLQLVTIFPFLVTLFATDAALAWRIKKKSTTTHAPIKVDSNFTCEYDAEGYFPDPKYCHIYHFCAIGAHQVQQCLNNLWYSSETQGCDWPEKSDCKAGHLHTSSTAATNMIDGDGNIVTTPRNFRLNVYLP</sequence>
<evidence type="ECO:0000259" key="2">
    <source>
        <dbReference type="PROSITE" id="PS50940"/>
    </source>
</evidence>